<dbReference type="EMBL" id="BJWL01000014">
    <property type="protein sequence ID" value="GFZ00958.1"/>
    <property type="molecule type" value="Genomic_DNA"/>
</dbReference>
<dbReference type="Proteomes" id="UP000585474">
    <property type="component" value="Unassembled WGS sequence"/>
</dbReference>
<keyword evidence="3" id="KW-1185">Reference proteome</keyword>
<gene>
    <name evidence="2" type="ORF">Acr_14g0005930</name>
</gene>
<evidence type="ECO:0000313" key="2">
    <source>
        <dbReference type="EMBL" id="GFZ00958.1"/>
    </source>
</evidence>
<sequence>MIQPFSFLTDTNSGRAKADTSTGPSLYRKLDGVTAPEHDRDVVAINLLSTSPSRAGIVVRLSLYSKLSGVIALELDRAAMVSDDPKARRGTEGDLYANISSDSPTPVSRHR</sequence>
<dbReference type="AlphaFoldDB" id="A0A7J0FSN9"/>
<evidence type="ECO:0000256" key="1">
    <source>
        <dbReference type="SAM" id="MobiDB-lite"/>
    </source>
</evidence>
<accession>A0A7J0FSN9</accession>
<feature type="compositionally biased region" description="Basic and acidic residues" evidence="1">
    <location>
        <begin position="83"/>
        <end position="92"/>
    </location>
</feature>
<feature type="compositionally biased region" description="Polar residues" evidence="1">
    <location>
        <begin position="98"/>
        <end position="111"/>
    </location>
</feature>
<proteinExistence type="predicted"/>
<evidence type="ECO:0000313" key="3">
    <source>
        <dbReference type="Proteomes" id="UP000585474"/>
    </source>
</evidence>
<organism evidence="2 3">
    <name type="scientific">Actinidia rufa</name>
    <dbReference type="NCBI Taxonomy" id="165716"/>
    <lineage>
        <taxon>Eukaryota</taxon>
        <taxon>Viridiplantae</taxon>
        <taxon>Streptophyta</taxon>
        <taxon>Embryophyta</taxon>
        <taxon>Tracheophyta</taxon>
        <taxon>Spermatophyta</taxon>
        <taxon>Magnoliopsida</taxon>
        <taxon>eudicotyledons</taxon>
        <taxon>Gunneridae</taxon>
        <taxon>Pentapetalae</taxon>
        <taxon>asterids</taxon>
        <taxon>Ericales</taxon>
        <taxon>Actinidiaceae</taxon>
        <taxon>Actinidia</taxon>
    </lineage>
</organism>
<protein>
    <submittedName>
        <fullName evidence="2">Uncharacterized protein</fullName>
    </submittedName>
</protein>
<feature type="region of interest" description="Disordered" evidence="1">
    <location>
        <begin position="82"/>
        <end position="111"/>
    </location>
</feature>
<reference evidence="2 3" key="1">
    <citation type="submission" date="2019-07" db="EMBL/GenBank/DDBJ databases">
        <title>De Novo Assembly of kiwifruit Actinidia rufa.</title>
        <authorList>
            <person name="Sugita-Konishi S."/>
            <person name="Sato K."/>
            <person name="Mori E."/>
            <person name="Abe Y."/>
            <person name="Kisaki G."/>
            <person name="Hamano K."/>
            <person name="Suezawa K."/>
            <person name="Otani M."/>
            <person name="Fukuda T."/>
            <person name="Manabe T."/>
            <person name="Gomi K."/>
            <person name="Tabuchi M."/>
            <person name="Akimitsu K."/>
            <person name="Kataoka I."/>
        </authorList>
    </citation>
    <scope>NUCLEOTIDE SEQUENCE [LARGE SCALE GENOMIC DNA]</scope>
    <source>
        <strain evidence="3">cv. Fuchu</strain>
    </source>
</reference>
<feature type="region of interest" description="Disordered" evidence="1">
    <location>
        <begin position="1"/>
        <end position="27"/>
    </location>
</feature>
<feature type="compositionally biased region" description="Polar residues" evidence="1">
    <location>
        <begin position="1"/>
        <end position="24"/>
    </location>
</feature>
<comment type="caution">
    <text evidence="2">The sequence shown here is derived from an EMBL/GenBank/DDBJ whole genome shotgun (WGS) entry which is preliminary data.</text>
</comment>
<name>A0A7J0FSN9_9ERIC</name>